<dbReference type="InterPro" id="IPR003439">
    <property type="entry name" value="ABC_transporter-like_ATP-bd"/>
</dbReference>
<keyword evidence="4 8" id="KW-0067">ATP-binding</keyword>
<dbReference type="RefSeq" id="WP_282209948.1">
    <property type="nucleotide sequence ID" value="NZ_CP118247.1"/>
</dbReference>
<evidence type="ECO:0000256" key="4">
    <source>
        <dbReference type="ARBA" id="ARBA00022840"/>
    </source>
</evidence>
<evidence type="ECO:0000256" key="1">
    <source>
        <dbReference type="ARBA" id="ARBA00022448"/>
    </source>
</evidence>
<sequence length="211" mass="21653">MTDRQAFEKIILRAAGLSGQRGDNILFAGLDFEVPGGAALALRGPNGAGKTTLLLTLAGLITPAAGTIEFDGPDSEGPPILHFCGHHNAIKQRLSVFENLEFWAALNGGTGNSVPAALDRVGLGAIASVDAGHLSAGQGKRLALARLLVSHRPVWLLDEPMAALDSAGDQLIGVLLDEHLAAGGVVIAATHDDLPLGDTARGRVLRLGAAS</sequence>
<dbReference type="Proteomes" id="UP001222118">
    <property type="component" value="Chromosome"/>
</dbReference>
<dbReference type="InterPro" id="IPR005895">
    <property type="entry name" value="ABC_transptr_haem_export_CcmA"/>
</dbReference>
<evidence type="ECO:0000256" key="2">
    <source>
        <dbReference type="ARBA" id="ARBA00022741"/>
    </source>
</evidence>
<dbReference type="PANTHER" id="PTHR43499">
    <property type="entry name" value="ABC TRANSPORTER I FAMILY MEMBER 1"/>
    <property type="match status" value="1"/>
</dbReference>
<name>A0ABY7YT94_9HYPH</name>
<organism evidence="8 9">
    <name type="scientific">Devosia rhodophyticola</name>
    <dbReference type="NCBI Taxonomy" id="3026423"/>
    <lineage>
        <taxon>Bacteria</taxon>
        <taxon>Pseudomonadati</taxon>
        <taxon>Pseudomonadota</taxon>
        <taxon>Alphaproteobacteria</taxon>
        <taxon>Hyphomicrobiales</taxon>
        <taxon>Devosiaceae</taxon>
        <taxon>Devosia</taxon>
    </lineage>
</organism>
<evidence type="ECO:0000259" key="7">
    <source>
        <dbReference type="PROSITE" id="PS50893"/>
    </source>
</evidence>
<dbReference type="SUPFAM" id="SSF52540">
    <property type="entry name" value="P-loop containing nucleoside triphosphate hydrolases"/>
    <property type="match status" value="1"/>
</dbReference>
<evidence type="ECO:0000313" key="8">
    <source>
        <dbReference type="EMBL" id="WDR04427.1"/>
    </source>
</evidence>
<proteinExistence type="predicted"/>
<keyword evidence="3" id="KW-0201">Cytochrome c-type biogenesis</keyword>
<keyword evidence="9" id="KW-1185">Reference proteome</keyword>
<dbReference type="GO" id="GO:0005524">
    <property type="term" value="F:ATP binding"/>
    <property type="evidence" value="ECO:0007669"/>
    <property type="project" value="UniProtKB-KW"/>
</dbReference>
<protein>
    <submittedName>
        <fullName evidence="8">Heme ABC exporter ATP-binding protein CcmA</fullName>
    </submittedName>
</protein>
<evidence type="ECO:0000256" key="6">
    <source>
        <dbReference type="ARBA" id="ARBA00023136"/>
    </source>
</evidence>
<dbReference type="PROSITE" id="PS50893">
    <property type="entry name" value="ABC_TRANSPORTER_2"/>
    <property type="match status" value="1"/>
</dbReference>
<gene>
    <name evidence="8" type="primary">ccmA</name>
    <name evidence="8" type="ORF">PSQ90_08685</name>
</gene>
<evidence type="ECO:0000313" key="9">
    <source>
        <dbReference type="Proteomes" id="UP001222118"/>
    </source>
</evidence>
<dbReference type="NCBIfam" id="TIGR01189">
    <property type="entry name" value="ccmA"/>
    <property type="match status" value="1"/>
</dbReference>
<keyword evidence="6" id="KW-0472">Membrane</keyword>
<dbReference type="EMBL" id="CP118247">
    <property type="protein sequence ID" value="WDR04427.1"/>
    <property type="molecule type" value="Genomic_DNA"/>
</dbReference>
<evidence type="ECO:0000256" key="5">
    <source>
        <dbReference type="ARBA" id="ARBA00022967"/>
    </source>
</evidence>
<dbReference type="SMART" id="SM00382">
    <property type="entry name" value="AAA"/>
    <property type="match status" value="1"/>
</dbReference>
<dbReference type="Pfam" id="PF00005">
    <property type="entry name" value="ABC_tran"/>
    <property type="match status" value="1"/>
</dbReference>
<keyword evidence="5" id="KW-1278">Translocase</keyword>
<keyword evidence="1" id="KW-0813">Transport</keyword>
<dbReference type="InterPro" id="IPR003593">
    <property type="entry name" value="AAA+_ATPase"/>
</dbReference>
<dbReference type="PANTHER" id="PTHR43499:SF1">
    <property type="entry name" value="ABC TRANSPORTER I FAMILY MEMBER 1"/>
    <property type="match status" value="1"/>
</dbReference>
<reference evidence="8 9" key="1">
    <citation type="submission" date="2023-02" db="EMBL/GenBank/DDBJ databases">
        <title>Devosia chondri sp. nov., isolated from the phycosphere of marine algae.</title>
        <authorList>
            <person name="Kim J.M."/>
            <person name="Lee J.K."/>
            <person name="Choi B.J."/>
            <person name="Bayburt H."/>
            <person name="Jeon C.O."/>
        </authorList>
    </citation>
    <scope>NUCLEOTIDE SEQUENCE [LARGE SCALE GENOMIC DNA]</scope>
    <source>
        <strain evidence="8 9">G2-5</strain>
    </source>
</reference>
<accession>A0ABY7YT94</accession>
<evidence type="ECO:0000256" key="3">
    <source>
        <dbReference type="ARBA" id="ARBA00022748"/>
    </source>
</evidence>
<keyword evidence="2" id="KW-0547">Nucleotide-binding</keyword>
<feature type="domain" description="ABC transporter" evidence="7">
    <location>
        <begin position="12"/>
        <end position="207"/>
    </location>
</feature>
<dbReference type="InterPro" id="IPR027417">
    <property type="entry name" value="P-loop_NTPase"/>
</dbReference>
<dbReference type="Gene3D" id="3.40.50.300">
    <property type="entry name" value="P-loop containing nucleotide triphosphate hydrolases"/>
    <property type="match status" value="1"/>
</dbReference>